<dbReference type="Proteomes" id="UP000681075">
    <property type="component" value="Unassembled WGS sequence"/>
</dbReference>
<dbReference type="InterPro" id="IPR024370">
    <property type="entry name" value="PBP_domain"/>
</dbReference>
<dbReference type="AlphaFoldDB" id="A0A8S8XGN8"/>
<protein>
    <submittedName>
        <fullName evidence="3">Phosphate-binding protein PstS</fullName>
    </submittedName>
</protein>
<feature type="domain" description="PBP" evidence="2">
    <location>
        <begin position="49"/>
        <end position="315"/>
    </location>
</feature>
<dbReference type="PANTHER" id="PTHR30570">
    <property type="entry name" value="PERIPLASMIC PHOSPHATE BINDING COMPONENT OF PHOSPHATE ABC TRANSPORTER"/>
    <property type="match status" value="1"/>
</dbReference>
<gene>
    <name evidence="3" type="primary">pstS_4</name>
    <name evidence="3" type="ORF">TMPK1_33880</name>
</gene>
<dbReference type="SUPFAM" id="SSF53850">
    <property type="entry name" value="Periplasmic binding protein-like II"/>
    <property type="match status" value="1"/>
</dbReference>
<accession>A0A8S8XGN8</accession>
<dbReference type="Pfam" id="PF12849">
    <property type="entry name" value="PBP_like_2"/>
    <property type="match status" value="1"/>
</dbReference>
<evidence type="ECO:0000313" key="3">
    <source>
        <dbReference type="EMBL" id="GIL41151.1"/>
    </source>
</evidence>
<comment type="caution">
    <text evidence="3">The sequence shown here is derived from an EMBL/GenBank/DDBJ whole genome shotgun (WGS) entry which is preliminary data.</text>
</comment>
<evidence type="ECO:0000259" key="2">
    <source>
        <dbReference type="Pfam" id="PF12849"/>
    </source>
</evidence>
<evidence type="ECO:0000313" key="4">
    <source>
        <dbReference type="Proteomes" id="UP000681075"/>
    </source>
</evidence>
<name>A0A8S8XGN8_9PROT</name>
<organism evidence="3 4">
    <name type="scientific">Roseiterribacter gracilis</name>
    <dbReference type="NCBI Taxonomy" id="2812848"/>
    <lineage>
        <taxon>Bacteria</taxon>
        <taxon>Pseudomonadati</taxon>
        <taxon>Pseudomonadota</taxon>
        <taxon>Alphaproteobacteria</taxon>
        <taxon>Rhodospirillales</taxon>
        <taxon>Roseiterribacteraceae</taxon>
        <taxon>Roseiterribacter</taxon>
    </lineage>
</organism>
<dbReference type="InterPro" id="IPR050811">
    <property type="entry name" value="Phosphate_ABC_transporter"/>
</dbReference>
<evidence type="ECO:0000256" key="1">
    <source>
        <dbReference type="ARBA" id="ARBA00022729"/>
    </source>
</evidence>
<dbReference type="PANTHER" id="PTHR30570:SF6">
    <property type="entry name" value="PHOSPHATE-BINDING PROTEIN PSTS"/>
    <property type="match status" value="1"/>
</dbReference>
<keyword evidence="1" id="KW-0732">Signal</keyword>
<dbReference type="EMBL" id="BOPV01000001">
    <property type="protein sequence ID" value="GIL41151.1"/>
    <property type="molecule type" value="Genomic_DNA"/>
</dbReference>
<reference evidence="3" key="1">
    <citation type="submission" date="2021-02" db="EMBL/GenBank/DDBJ databases">
        <title>Genome sequence of Rhodospirillales sp. strain TMPK1 isolated from soil.</title>
        <authorList>
            <person name="Nakai R."/>
            <person name="Kusada H."/>
            <person name="Tamaki H."/>
        </authorList>
    </citation>
    <scope>NUCLEOTIDE SEQUENCE</scope>
    <source>
        <strain evidence="3">TMPK1</strain>
    </source>
</reference>
<keyword evidence="4" id="KW-1185">Reference proteome</keyword>
<proteinExistence type="predicted"/>
<dbReference type="Gene3D" id="3.40.190.10">
    <property type="entry name" value="Periplasmic binding protein-like II"/>
    <property type="match status" value="2"/>
</dbReference>
<sequence length="343" mass="37190">MAAAAGSAALIATPARALKYAATEHHLKVDPKMVSWTPGPVSVEPEEELNLVGADVMDEITLGWCKLMRQAYPKLSVTMQARASGAGAPALVDGSAHLAPVGRELLPAEEKAFTDKFGYAPLAFKVATGSVGSLGKTASSVILVDKNNPIQGLTLAQLDAIYSKTRKRGYRDVTKWGDLGLTGEWADRPIHLYGLKHPNGIEWFFKQVVMQGGDYRDGIEFVKGKGFTHAFTVAAEDMASKPGGLTYALLANVTPNVKVVPLAYKEGEPFVMPTVETVYPHRYPLSRYIYIFVNRPPGQPLPPKVKEFLSLVLSKQGQDVVAKEGVYIPLTAETVREERAKLA</sequence>